<accession>A0A9D1J2X7</accession>
<name>A0A9D1J2X7_9FIRM</name>
<comment type="caution">
    <text evidence="4">The sequence shown here is derived from an EMBL/GenBank/DDBJ whole genome shotgun (WGS) entry which is preliminary data.</text>
</comment>
<sequence>MFCGECGAKNEKGAQFCAECGAKLEQEEKKKEKNNSKKNVEEKKKNNKKKTNDKKLSKKQKILIIIACIVIVVLLVLYKIGDNVTSPDNIVKNYIDAVNNRDYDTLYETANYTGDKTFITKDNYKKIIEKTLSDDVKINNYKVKEVTYEDDGLTAKVITNITATNGSDTETDEVVFELNKQSDKKYLIFDNWTLNNQNLITISVVKNYDIKVPKGSEVTFDSIKLSDKYLNNDDNELKNTDVYTIPQVFSADTNIEVKLPWGDTKKDEVTPSSYDYTIDLDEDDFDEEEQKKILDSANNAFTKAMEGLITNKKFDEVKSNFASNYDLKDLQNEYEDSLDDYNDKDFTVSNFKITDSKIRSMYIDNDYIFEVSMKIDYSYTATSKENSETKNDDSDYYYTAYMIYEDGAYKLVNTYGFPNIYAYFF</sequence>
<keyword evidence="2" id="KW-0812">Transmembrane</keyword>
<organism evidence="4 5">
    <name type="scientific">Candidatus Onthousia excrementipullorum</name>
    <dbReference type="NCBI Taxonomy" id="2840884"/>
    <lineage>
        <taxon>Bacteria</taxon>
        <taxon>Bacillati</taxon>
        <taxon>Bacillota</taxon>
        <taxon>Bacilli</taxon>
        <taxon>Candidatus Onthousia</taxon>
    </lineage>
</organism>
<dbReference type="AlphaFoldDB" id="A0A9D1J2X7"/>
<evidence type="ECO:0000259" key="3">
    <source>
        <dbReference type="Pfam" id="PF13240"/>
    </source>
</evidence>
<dbReference type="InterPro" id="IPR026870">
    <property type="entry name" value="Zinc_ribbon_dom"/>
</dbReference>
<evidence type="ECO:0000256" key="1">
    <source>
        <dbReference type="SAM" id="MobiDB-lite"/>
    </source>
</evidence>
<evidence type="ECO:0000313" key="4">
    <source>
        <dbReference type="EMBL" id="HIR58569.1"/>
    </source>
</evidence>
<dbReference type="PANTHER" id="PTHR40038">
    <property type="entry name" value="MEMBRANE-ASSOCIATED PROTEIN TCAA"/>
    <property type="match status" value="1"/>
</dbReference>
<keyword evidence="2" id="KW-0472">Membrane</keyword>
<evidence type="ECO:0000256" key="2">
    <source>
        <dbReference type="SAM" id="Phobius"/>
    </source>
</evidence>
<feature type="compositionally biased region" description="Basic and acidic residues" evidence="1">
    <location>
        <begin position="26"/>
        <end position="44"/>
    </location>
</feature>
<dbReference type="PANTHER" id="PTHR40038:SF1">
    <property type="entry name" value="MEMBRANE-ASSOCIATED PROTEIN TCAA"/>
    <property type="match status" value="1"/>
</dbReference>
<feature type="region of interest" description="Disordered" evidence="1">
    <location>
        <begin position="26"/>
        <end position="53"/>
    </location>
</feature>
<feature type="transmembrane region" description="Helical" evidence="2">
    <location>
        <begin position="62"/>
        <end position="81"/>
    </location>
</feature>
<feature type="domain" description="Zinc-ribbon" evidence="3">
    <location>
        <begin position="2"/>
        <end position="24"/>
    </location>
</feature>
<evidence type="ECO:0000313" key="5">
    <source>
        <dbReference type="Proteomes" id="UP000824232"/>
    </source>
</evidence>
<dbReference type="Pfam" id="PF13240">
    <property type="entry name" value="Zn_Ribbon_1"/>
    <property type="match status" value="1"/>
</dbReference>
<gene>
    <name evidence="4" type="ORF">IAB38_00815</name>
</gene>
<reference evidence="4" key="2">
    <citation type="journal article" date="2021" name="PeerJ">
        <title>Extensive microbial diversity within the chicken gut microbiome revealed by metagenomics and culture.</title>
        <authorList>
            <person name="Gilroy R."/>
            <person name="Ravi A."/>
            <person name="Getino M."/>
            <person name="Pursley I."/>
            <person name="Horton D.L."/>
            <person name="Alikhan N.F."/>
            <person name="Baker D."/>
            <person name="Gharbi K."/>
            <person name="Hall N."/>
            <person name="Watson M."/>
            <person name="Adriaenssens E.M."/>
            <person name="Foster-Nyarko E."/>
            <person name="Jarju S."/>
            <person name="Secka A."/>
            <person name="Antonio M."/>
            <person name="Oren A."/>
            <person name="Chaudhuri R.R."/>
            <person name="La Ragione R."/>
            <person name="Hildebrand F."/>
            <person name="Pallen M.J."/>
        </authorList>
    </citation>
    <scope>NUCLEOTIDE SEQUENCE</scope>
    <source>
        <strain evidence="4">CHK184-20233</strain>
    </source>
</reference>
<dbReference type="EMBL" id="DVHC01000010">
    <property type="protein sequence ID" value="HIR58569.1"/>
    <property type="molecule type" value="Genomic_DNA"/>
</dbReference>
<reference evidence="4" key="1">
    <citation type="submission" date="2020-10" db="EMBL/GenBank/DDBJ databases">
        <authorList>
            <person name="Gilroy R."/>
        </authorList>
    </citation>
    <scope>NUCLEOTIDE SEQUENCE</scope>
    <source>
        <strain evidence="4">CHK184-20233</strain>
    </source>
</reference>
<protein>
    <submittedName>
        <fullName evidence="4">Zinc-ribbon domain-containing protein</fullName>
    </submittedName>
</protein>
<keyword evidence="2" id="KW-1133">Transmembrane helix</keyword>
<proteinExistence type="predicted"/>
<dbReference type="Proteomes" id="UP000824232">
    <property type="component" value="Unassembled WGS sequence"/>
</dbReference>